<dbReference type="Proteomes" id="UP000286351">
    <property type="component" value="Unassembled WGS sequence"/>
</dbReference>
<name>A0A423JXJ9_9PSED</name>
<evidence type="ECO:0000313" key="2">
    <source>
        <dbReference type="Proteomes" id="UP000286351"/>
    </source>
</evidence>
<reference evidence="1 2" key="1">
    <citation type="submission" date="2016-10" db="EMBL/GenBank/DDBJ databases">
        <title>Comparative genome analysis of multiple Pseudomonas spp. focuses on biocontrol and plant growth promoting traits.</title>
        <authorList>
            <person name="Tao X.-Y."/>
            <person name="Taylor C.G."/>
        </authorList>
    </citation>
    <scope>NUCLEOTIDE SEQUENCE [LARGE SCALE GENOMIC DNA]</scope>
    <source>
        <strain evidence="1 2">38D4</strain>
    </source>
</reference>
<dbReference type="AlphaFoldDB" id="A0A423JXJ9"/>
<proteinExistence type="predicted"/>
<comment type="caution">
    <text evidence="1">The sequence shown here is derived from an EMBL/GenBank/DDBJ whole genome shotgun (WGS) entry which is preliminary data.</text>
</comment>
<protein>
    <submittedName>
        <fullName evidence="1">Uncharacterized protein</fullName>
    </submittedName>
</protein>
<evidence type="ECO:0000313" key="1">
    <source>
        <dbReference type="EMBL" id="RON42398.1"/>
    </source>
</evidence>
<sequence length="72" mass="7563">MSLQVLFADDQVGARHEAGDSFEADVNWKTVLSLAVDGRFDSTKASLFKSVGCAAWDLAAGRCAIATQGGQT</sequence>
<organism evidence="1 2">
    <name type="scientific">Pseudomonas brassicacearum</name>
    <dbReference type="NCBI Taxonomy" id="930166"/>
    <lineage>
        <taxon>Bacteria</taxon>
        <taxon>Pseudomonadati</taxon>
        <taxon>Pseudomonadota</taxon>
        <taxon>Gammaproteobacteria</taxon>
        <taxon>Pseudomonadales</taxon>
        <taxon>Pseudomonadaceae</taxon>
        <taxon>Pseudomonas</taxon>
    </lineage>
</organism>
<dbReference type="EMBL" id="MOBO01000001">
    <property type="protein sequence ID" value="RON42398.1"/>
    <property type="molecule type" value="Genomic_DNA"/>
</dbReference>
<gene>
    <name evidence="1" type="ORF">BK664_02125</name>
</gene>
<accession>A0A423JXJ9</accession>